<dbReference type="EMBL" id="OB660358">
    <property type="protein sequence ID" value="CAD7224377.1"/>
    <property type="molecule type" value="Genomic_DNA"/>
</dbReference>
<evidence type="ECO:0000313" key="2">
    <source>
        <dbReference type="EMBL" id="CAD7224377.1"/>
    </source>
</evidence>
<reference evidence="2" key="1">
    <citation type="submission" date="2020-11" db="EMBL/GenBank/DDBJ databases">
        <authorList>
            <person name="Tran Van P."/>
        </authorList>
    </citation>
    <scope>NUCLEOTIDE SEQUENCE</scope>
</reference>
<gene>
    <name evidence="2" type="ORF">CTOB1V02_LOCUS2342</name>
</gene>
<accession>A0A7R8ZM37</accession>
<feature type="compositionally biased region" description="Polar residues" evidence="1">
    <location>
        <begin position="1"/>
        <end position="18"/>
    </location>
</feature>
<evidence type="ECO:0000256" key="1">
    <source>
        <dbReference type="SAM" id="MobiDB-lite"/>
    </source>
</evidence>
<organism evidence="2">
    <name type="scientific">Cyprideis torosa</name>
    <dbReference type="NCBI Taxonomy" id="163714"/>
    <lineage>
        <taxon>Eukaryota</taxon>
        <taxon>Metazoa</taxon>
        <taxon>Ecdysozoa</taxon>
        <taxon>Arthropoda</taxon>
        <taxon>Crustacea</taxon>
        <taxon>Oligostraca</taxon>
        <taxon>Ostracoda</taxon>
        <taxon>Podocopa</taxon>
        <taxon>Podocopida</taxon>
        <taxon>Cytherocopina</taxon>
        <taxon>Cytheroidea</taxon>
        <taxon>Cytherideidae</taxon>
        <taxon>Cyprideis</taxon>
    </lineage>
</organism>
<sequence>MTSQPLLQHSRNLKQRNQSIKKEKVQRPEKVWRKQSPVPPVSQANANGAEDTVDAVKAQDLVDGSFDQFVLESLDWIVAVVLESLDWIVAVVLKSLDWIAAVVLKSLDWIAAVVLIPGAFEELPSPWSKGVGRR</sequence>
<protein>
    <submittedName>
        <fullName evidence="2">Uncharacterized protein</fullName>
    </submittedName>
</protein>
<proteinExistence type="predicted"/>
<feature type="region of interest" description="Disordered" evidence="1">
    <location>
        <begin position="1"/>
        <end position="49"/>
    </location>
</feature>
<feature type="compositionally biased region" description="Basic and acidic residues" evidence="1">
    <location>
        <begin position="20"/>
        <end position="32"/>
    </location>
</feature>
<dbReference type="AlphaFoldDB" id="A0A7R8ZM37"/>
<name>A0A7R8ZM37_9CRUS</name>